<dbReference type="Gene3D" id="2.40.160.50">
    <property type="entry name" value="membrane protein fhac: a member of the omp85/tpsb transporter family"/>
    <property type="match status" value="1"/>
</dbReference>
<name>A0A662DI77_UNCAE</name>
<feature type="domain" description="Dipeptidylpeptidase IV N-terminal" evidence="4">
    <location>
        <begin position="365"/>
        <end position="449"/>
    </location>
</feature>
<dbReference type="Pfam" id="PF00930">
    <property type="entry name" value="DPPIV_N"/>
    <property type="match status" value="1"/>
</dbReference>
<sequence>MWAYFLDDMKKWAGVGFLFLILFPALHVSAQFNHPELKWKVIETDHFLIHYHQGEEEFAFKTARIAENIYNKLTLQIGYRPKRKIPVVIENYDDKTGGYTSILTGKIVIQAQSDPVQTSGDLSWIEEVLGHEMVHYISFSAMDESIFPLRKAMANLTLPMWFIEGLAQYLGEEWHSLKEMVVADRAREDKVMSEGDLGAFYFFDGWERRSGYYQSDSFIRYIFDTYGREKIYKVFDDLKNQPFLKVVGVVDLTGGGALYPVPGVIDFDQSLKNVLGKDSLELYREWREWLIEKYKKRGEDTLLKEPAILWGKRAQCPVFSPRGDYLAFVSNKGYDFAIFDLYLMSLSTGKIERLTTGVNPYLSFSPDGRFIVYSKTEFYPPKRSFISDLYQIEVSTRNIKRLTYGERASHPVFSPSGDKILFVKRGGGNSNLYLLHLQTGKTTPLTLDKDGLTQNFAPSFSPDGETVVFVRSEEGKRNLYLMRIKDKKILPLTRDEADERCPVFSPDGKMVIFISDKSSEKEGERAFNLWSFELETGQMKRHTLVKGGIFDPAISADGEKIAFSAYKGGVFFIYIFPYQKILSQQFPFEGKKEKPLPSGGERETIAQITQEEKPPQMRVYPYRPKITLHYIFPWFSISDEETFFSVESYASDPLEKHQLICRAYLSRNTQYEVLYINRSFEPTIWIDLYHQEGWSEFGGEDFPVKVSGQAVQIYYPLNDKILLQTGYSQEDLDSSLFDSELNLYPWKGSIRKIEAGINYFNLLPVREPDILPSGSKVYIGGEWADKMLGSEIDYLILQANLKKYLRLSPRAGFALQLHYKKVENKLSEPRIVFSLKEWKDLRGYPQNFLDSMAGENLLLGRAEYRFNLKRRLGGSSSLYFDTAGGALFFDAGTTWREGKSLEGVKIYKDAGVELRLRVLPFGKYSLTMRLGIAWPFDYEDRGGRFFIGLGGIF</sequence>
<evidence type="ECO:0000256" key="1">
    <source>
        <dbReference type="ARBA" id="ARBA00004370"/>
    </source>
</evidence>
<gene>
    <name evidence="6" type="ORF">DRJ04_00070</name>
</gene>
<comment type="similarity">
    <text evidence="2">Belongs to the TolB family.</text>
</comment>
<comment type="caution">
    <text evidence="6">The sequence shown here is derived from an EMBL/GenBank/DDBJ whole genome shotgun (WGS) entry which is preliminary data.</text>
</comment>
<reference evidence="6 7" key="1">
    <citation type="submission" date="2018-06" db="EMBL/GenBank/DDBJ databases">
        <title>Extensive metabolic versatility and redundancy in microbially diverse, dynamic hydrothermal sediments.</title>
        <authorList>
            <person name="Dombrowski N."/>
            <person name="Teske A."/>
            <person name="Baker B.J."/>
        </authorList>
    </citation>
    <scope>NUCLEOTIDE SEQUENCE [LARGE SCALE GENOMIC DNA]</scope>
    <source>
        <strain evidence="6">B3_G15</strain>
    </source>
</reference>
<comment type="subcellular location">
    <subcellularLocation>
        <location evidence="1">Membrane</location>
    </subcellularLocation>
</comment>
<evidence type="ECO:0000313" key="7">
    <source>
        <dbReference type="Proteomes" id="UP000280417"/>
    </source>
</evidence>
<evidence type="ECO:0000313" key="6">
    <source>
        <dbReference type="EMBL" id="RLE15524.1"/>
    </source>
</evidence>
<organism evidence="6 7">
    <name type="scientific">Aerophobetes bacterium</name>
    <dbReference type="NCBI Taxonomy" id="2030807"/>
    <lineage>
        <taxon>Bacteria</taxon>
        <taxon>Candidatus Aerophobota</taxon>
    </lineage>
</organism>
<evidence type="ECO:0000256" key="2">
    <source>
        <dbReference type="ARBA" id="ARBA00009820"/>
    </source>
</evidence>
<keyword evidence="3" id="KW-0472">Membrane</keyword>
<dbReference type="InterPro" id="IPR002469">
    <property type="entry name" value="Peptidase_S9B_N"/>
</dbReference>
<dbReference type="SUPFAM" id="SSF82171">
    <property type="entry name" value="DPP6 N-terminal domain-like"/>
    <property type="match status" value="1"/>
</dbReference>
<dbReference type="GO" id="GO:0019867">
    <property type="term" value="C:outer membrane"/>
    <property type="evidence" value="ECO:0007669"/>
    <property type="project" value="InterPro"/>
</dbReference>
<protein>
    <recommendedName>
        <fullName evidence="8">Bacterial surface antigen (D15) domain-containing protein</fullName>
    </recommendedName>
</protein>
<dbReference type="Pfam" id="PF07676">
    <property type="entry name" value="PD40"/>
    <property type="match status" value="3"/>
</dbReference>
<dbReference type="PANTHER" id="PTHR36842:SF1">
    <property type="entry name" value="PROTEIN TOLB"/>
    <property type="match status" value="1"/>
</dbReference>
<accession>A0A662DI77</accession>
<dbReference type="Pfam" id="PF01103">
    <property type="entry name" value="Omp85"/>
    <property type="match status" value="1"/>
</dbReference>
<dbReference type="InterPro" id="IPR000184">
    <property type="entry name" value="Bac_surfAg_D15"/>
</dbReference>
<evidence type="ECO:0000259" key="5">
    <source>
        <dbReference type="Pfam" id="PF01103"/>
    </source>
</evidence>
<feature type="domain" description="Bacterial surface antigen (D15)" evidence="5">
    <location>
        <begin position="773"/>
        <end position="952"/>
    </location>
</feature>
<dbReference type="InterPro" id="IPR011659">
    <property type="entry name" value="WD40"/>
</dbReference>
<proteinExistence type="inferred from homology"/>
<dbReference type="Proteomes" id="UP000280417">
    <property type="component" value="Unassembled WGS sequence"/>
</dbReference>
<evidence type="ECO:0000259" key="4">
    <source>
        <dbReference type="Pfam" id="PF00930"/>
    </source>
</evidence>
<evidence type="ECO:0000256" key="3">
    <source>
        <dbReference type="ARBA" id="ARBA00023136"/>
    </source>
</evidence>
<dbReference type="AlphaFoldDB" id="A0A662DI77"/>
<dbReference type="InterPro" id="IPR011042">
    <property type="entry name" value="6-blade_b-propeller_TolB-like"/>
</dbReference>
<dbReference type="GO" id="GO:0006508">
    <property type="term" value="P:proteolysis"/>
    <property type="evidence" value="ECO:0007669"/>
    <property type="project" value="InterPro"/>
</dbReference>
<dbReference type="Gene3D" id="2.120.10.30">
    <property type="entry name" value="TolB, C-terminal domain"/>
    <property type="match status" value="2"/>
</dbReference>
<evidence type="ECO:0008006" key="8">
    <source>
        <dbReference type="Google" id="ProtNLM"/>
    </source>
</evidence>
<dbReference type="PANTHER" id="PTHR36842">
    <property type="entry name" value="PROTEIN TOLB HOMOLOG"/>
    <property type="match status" value="1"/>
</dbReference>
<dbReference type="EMBL" id="QMQA01000001">
    <property type="protein sequence ID" value="RLE15524.1"/>
    <property type="molecule type" value="Genomic_DNA"/>
</dbReference>